<dbReference type="Pfam" id="PF00027">
    <property type="entry name" value="cNMP_binding"/>
    <property type="match status" value="1"/>
</dbReference>
<protein>
    <recommendedName>
        <fullName evidence="2">Cyclic nucleotide-binding domain-containing protein</fullName>
    </recommendedName>
</protein>
<dbReference type="GO" id="GO:0005249">
    <property type="term" value="F:voltage-gated potassium channel activity"/>
    <property type="evidence" value="ECO:0007669"/>
    <property type="project" value="TreeGrafter"/>
</dbReference>
<feature type="region of interest" description="Disordered" evidence="1">
    <location>
        <begin position="392"/>
        <end position="421"/>
    </location>
</feature>
<feature type="compositionally biased region" description="Polar residues" evidence="1">
    <location>
        <begin position="207"/>
        <end position="219"/>
    </location>
</feature>
<dbReference type="GO" id="GO:0008076">
    <property type="term" value="C:voltage-gated potassium channel complex"/>
    <property type="evidence" value="ECO:0007669"/>
    <property type="project" value="TreeGrafter"/>
</dbReference>
<dbReference type="InterPro" id="IPR050818">
    <property type="entry name" value="KCNH_animal-type"/>
</dbReference>
<name>A0AAV2KFX9_KNICA</name>
<keyword evidence="4" id="KW-1185">Reference proteome</keyword>
<proteinExistence type="predicted"/>
<feature type="compositionally biased region" description="Basic and acidic residues" evidence="1">
    <location>
        <begin position="291"/>
        <end position="307"/>
    </location>
</feature>
<dbReference type="EMBL" id="OZ035839">
    <property type="protein sequence ID" value="CAL1586404.1"/>
    <property type="molecule type" value="Genomic_DNA"/>
</dbReference>
<dbReference type="GO" id="GO:0042391">
    <property type="term" value="P:regulation of membrane potential"/>
    <property type="evidence" value="ECO:0007669"/>
    <property type="project" value="TreeGrafter"/>
</dbReference>
<dbReference type="CDD" id="cd00038">
    <property type="entry name" value="CAP_ED"/>
    <property type="match status" value="1"/>
</dbReference>
<feature type="compositionally biased region" description="Basic and acidic residues" evidence="1">
    <location>
        <begin position="315"/>
        <end position="333"/>
    </location>
</feature>
<organism evidence="3 4">
    <name type="scientific">Knipowitschia caucasica</name>
    <name type="common">Caucasian dwarf goby</name>
    <name type="synonym">Pomatoschistus caucasicus</name>
    <dbReference type="NCBI Taxonomy" id="637954"/>
    <lineage>
        <taxon>Eukaryota</taxon>
        <taxon>Metazoa</taxon>
        <taxon>Chordata</taxon>
        <taxon>Craniata</taxon>
        <taxon>Vertebrata</taxon>
        <taxon>Euteleostomi</taxon>
        <taxon>Actinopterygii</taxon>
        <taxon>Neopterygii</taxon>
        <taxon>Teleostei</taxon>
        <taxon>Neoteleostei</taxon>
        <taxon>Acanthomorphata</taxon>
        <taxon>Gobiaria</taxon>
        <taxon>Gobiiformes</taxon>
        <taxon>Gobioidei</taxon>
        <taxon>Gobiidae</taxon>
        <taxon>Gobiinae</taxon>
        <taxon>Knipowitschia</taxon>
    </lineage>
</organism>
<dbReference type="AlphaFoldDB" id="A0AAV2KFX9"/>
<gene>
    <name evidence="3" type="ORF">KC01_LOCUS16474</name>
</gene>
<dbReference type="InterPro" id="IPR014710">
    <property type="entry name" value="RmlC-like_jellyroll"/>
</dbReference>
<reference evidence="3 4" key="1">
    <citation type="submission" date="2024-04" db="EMBL/GenBank/DDBJ databases">
        <authorList>
            <person name="Waldvogel A.-M."/>
            <person name="Schoenle A."/>
        </authorList>
    </citation>
    <scope>NUCLEOTIDE SEQUENCE [LARGE SCALE GENOMIC DNA]</scope>
</reference>
<feature type="region of interest" description="Disordered" evidence="1">
    <location>
        <begin position="184"/>
        <end position="350"/>
    </location>
</feature>
<evidence type="ECO:0000313" key="4">
    <source>
        <dbReference type="Proteomes" id="UP001497482"/>
    </source>
</evidence>
<evidence type="ECO:0000256" key="1">
    <source>
        <dbReference type="SAM" id="MobiDB-lite"/>
    </source>
</evidence>
<dbReference type="PROSITE" id="PS50042">
    <property type="entry name" value="CNMP_BINDING_3"/>
    <property type="match status" value="1"/>
</dbReference>
<dbReference type="Proteomes" id="UP001497482">
    <property type="component" value="Chromosome 17"/>
</dbReference>
<evidence type="ECO:0000313" key="3">
    <source>
        <dbReference type="EMBL" id="CAL1586404.1"/>
    </source>
</evidence>
<dbReference type="Gene3D" id="2.60.120.10">
    <property type="entry name" value="Jelly Rolls"/>
    <property type="match status" value="1"/>
</dbReference>
<feature type="domain" description="Cyclic nucleotide-binding" evidence="2">
    <location>
        <begin position="19"/>
        <end position="119"/>
    </location>
</feature>
<dbReference type="FunFam" id="2.60.120.10:FF:000009">
    <property type="entry name" value="Potassium voltage-gated channel subfamily H member 1"/>
    <property type="match status" value="1"/>
</dbReference>
<accession>A0AAV2KFX9</accession>
<dbReference type="SMART" id="SM00100">
    <property type="entry name" value="cNMP"/>
    <property type="match status" value="1"/>
</dbReference>
<dbReference type="InterPro" id="IPR000595">
    <property type="entry name" value="cNMP-bd_dom"/>
</dbReference>
<dbReference type="SUPFAM" id="SSF51206">
    <property type="entry name" value="cAMP-binding domain-like"/>
    <property type="match status" value="1"/>
</dbReference>
<dbReference type="InterPro" id="IPR018490">
    <property type="entry name" value="cNMP-bd_dom_sf"/>
</dbReference>
<dbReference type="PANTHER" id="PTHR10217">
    <property type="entry name" value="VOLTAGE AND LIGAND GATED POTASSIUM CHANNEL"/>
    <property type="match status" value="1"/>
</dbReference>
<sequence length="421" mass="45684">MRADICVHLNRQVFNDHAAFRLASDSCLRSLAVEFSTTHCAPGDLIFHIGESVDTLCFVISGSLEVIQDDEVIAILGKGDVFGDVFWKESTLARACANVRALTYCDLHVIRRDPLLRVLEFYTAFASSFSRNLLLTCNLRKRVIFRKIADVKREEERQRNEVALSIPEDHPVRKLFQRFRQQRDGQTPDYCDHNCVQIEPQDHNSSDHNSAPAQASPTQVHREAAAPDGSAGKPSLEAPVQSPAPAVSLRGGAKGWAKFKSAPAAPPAAPPAQKSLGPDQTAAGPQASEASVDRGPKEESSLHKTDSCDSGITKSDLRIDHVGSSRSSSERSPLEPQSAAPAQAESQLHSSLQEAKAELKGDIQRLGHCMSALELQVGHILRLLTTNMRLSLPPSLPPQPAADLQDSASTPSPAEDESTSF</sequence>
<evidence type="ECO:0000259" key="2">
    <source>
        <dbReference type="PROSITE" id="PS50042"/>
    </source>
</evidence>
<feature type="compositionally biased region" description="Low complexity" evidence="1">
    <location>
        <begin position="334"/>
        <end position="348"/>
    </location>
</feature>
<dbReference type="PANTHER" id="PTHR10217:SF435">
    <property type="entry name" value="POTASSIUM VOLTAGE-GATED CHANNEL PROTEIN EAG"/>
    <property type="match status" value="1"/>
</dbReference>